<dbReference type="InterPro" id="IPR029058">
    <property type="entry name" value="AB_hydrolase_fold"/>
</dbReference>
<dbReference type="AlphaFoldDB" id="A0A1W2TK46"/>
<organism evidence="3">
    <name type="scientific">Rosellinia necatrix</name>
    <name type="common">White root-rot fungus</name>
    <dbReference type="NCBI Taxonomy" id="77044"/>
    <lineage>
        <taxon>Eukaryota</taxon>
        <taxon>Fungi</taxon>
        <taxon>Dikarya</taxon>
        <taxon>Ascomycota</taxon>
        <taxon>Pezizomycotina</taxon>
        <taxon>Sordariomycetes</taxon>
        <taxon>Xylariomycetidae</taxon>
        <taxon>Xylariales</taxon>
        <taxon>Xylariaceae</taxon>
        <taxon>Rosellinia</taxon>
    </lineage>
</organism>
<dbReference type="Pfam" id="PF00561">
    <property type="entry name" value="Abhydrolase_1"/>
    <property type="match status" value="1"/>
</dbReference>
<keyword evidence="4" id="KW-1185">Reference proteome</keyword>
<dbReference type="PANTHER" id="PTHR43039">
    <property type="entry name" value="ESTERASE-RELATED"/>
    <property type="match status" value="1"/>
</dbReference>
<dbReference type="OMA" id="DWYNTEH"/>
<protein>
    <submittedName>
        <fullName evidence="3">Putative 3-oxoadipate enol-lactonase I</fullName>
    </submittedName>
</protein>
<accession>A0A1W2TK46</accession>
<name>A0A1W2TK46_ROSNE</name>
<reference evidence="3" key="1">
    <citation type="submission" date="2016-03" db="EMBL/GenBank/DDBJ databases">
        <title>Draft genome sequence of Rosellinia necatrix.</title>
        <authorList>
            <person name="Kanematsu S."/>
        </authorList>
    </citation>
    <scope>NUCLEOTIDE SEQUENCE [LARGE SCALE GENOMIC DNA]</scope>
    <source>
        <strain evidence="3">W97</strain>
    </source>
</reference>
<sequence>MSGPGSLFVTMQPQPGLPLEQFHEWYNNEHGPTRLRLPQIFASGLRYRATDGQEPAFLAAYDVTAMSHLETEAYTCLRANRSPREAETIAQVDVDRTFWDLALSKESPQFVPAEKLTDDEAEGRVLVAVQLTPKGEGGPAALQDSADEIQKWYGEEHMDMLSRVPGWLRSRLFRISSLETDSEVRFLALHDYARENGLGGSAVYQAATSTPRTKALYAAHATMSSRRVYALFYVFGPAPRDLHHLSLLPPSSSSPSIPFRSADGKTFTTNTTNPSFSPFPSPSLSLPASYPVIESTITTPDGLEIPYRLEGNPSPAAPTLALCNSLLTSLRMWDRLVPLVLAARPHYRILRYDARGRHAFPRELQRPVTLDMLAGDLAALLDALRIPALHALLGVSAGGATALSFALAYPDRFVSPGAGDGDGDGAGRGRLVACDFNAASSPANTDAWRARVAAAEDDMRGLAAQTVRRWFHPETMARSSAAAAAAAVGAGDDGGREKKKKEEVEEQDTVAWMTDMVAANDVGGFRHGCQALWDYDLRPRMRACAVPALLVAGEADAGGALVAAMRGFRGLLGKGGAELAVVPATGHLPMCEDPEAFWAAVEGFL</sequence>
<dbReference type="Proteomes" id="UP000054516">
    <property type="component" value="Unassembled WGS sequence"/>
</dbReference>
<dbReference type="OrthoDB" id="2851338at2759"/>
<evidence type="ECO:0000313" key="4">
    <source>
        <dbReference type="Proteomes" id="UP000054516"/>
    </source>
</evidence>
<proteinExistence type="inferred from homology"/>
<dbReference type="EMBL" id="DF977478">
    <property type="protein sequence ID" value="GAP88627.2"/>
    <property type="molecule type" value="Genomic_DNA"/>
</dbReference>
<dbReference type="Gene3D" id="3.40.50.1820">
    <property type="entry name" value="alpha/beta hydrolase"/>
    <property type="match status" value="1"/>
</dbReference>
<comment type="similarity">
    <text evidence="1">Belongs to the AB hydrolase superfamily.</text>
</comment>
<feature type="domain" description="AB hydrolase-1" evidence="2">
    <location>
        <begin position="318"/>
        <end position="413"/>
    </location>
</feature>
<evidence type="ECO:0000313" key="3">
    <source>
        <dbReference type="EMBL" id="GAP88627.2"/>
    </source>
</evidence>
<evidence type="ECO:0000256" key="1">
    <source>
        <dbReference type="ARBA" id="ARBA00008645"/>
    </source>
</evidence>
<evidence type="ECO:0000259" key="2">
    <source>
        <dbReference type="Pfam" id="PF00561"/>
    </source>
</evidence>
<dbReference type="InterPro" id="IPR000073">
    <property type="entry name" value="AB_hydrolase_1"/>
</dbReference>
<dbReference type="STRING" id="77044.A0A1W2TK46"/>
<gene>
    <name evidence="3" type="ORF">SAMD00023353_3300790</name>
</gene>
<dbReference type="SUPFAM" id="SSF53474">
    <property type="entry name" value="alpha/beta-Hydrolases"/>
    <property type="match status" value="1"/>
</dbReference>